<dbReference type="InterPro" id="IPR015422">
    <property type="entry name" value="PyrdxlP-dep_Trfase_small"/>
</dbReference>
<comment type="cofactor">
    <cofactor evidence="1">
        <name>pyridoxal 5'-phosphate</name>
        <dbReference type="ChEBI" id="CHEBI:597326"/>
    </cofactor>
</comment>
<dbReference type="EMBL" id="JANBUW010000816">
    <property type="protein sequence ID" value="KAJ2845375.1"/>
    <property type="molecule type" value="Genomic_DNA"/>
</dbReference>
<keyword evidence="4" id="KW-0472">Membrane</keyword>
<keyword evidence="7" id="KW-1185">Reference proteome</keyword>
<dbReference type="InterPro" id="IPR050087">
    <property type="entry name" value="AON_synthase_class-II"/>
</dbReference>
<reference evidence="6" key="1">
    <citation type="submission" date="2022-07" db="EMBL/GenBank/DDBJ databases">
        <title>Phylogenomic reconstructions and comparative analyses of Kickxellomycotina fungi.</title>
        <authorList>
            <person name="Reynolds N.K."/>
            <person name="Stajich J.E."/>
            <person name="Barry K."/>
            <person name="Grigoriev I.V."/>
            <person name="Crous P."/>
            <person name="Smith M.E."/>
        </authorList>
    </citation>
    <scope>NUCLEOTIDE SEQUENCE</scope>
    <source>
        <strain evidence="6">NRRL 1566</strain>
    </source>
</reference>
<evidence type="ECO:0000256" key="2">
    <source>
        <dbReference type="ARBA" id="ARBA00022679"/>
    </source>
</evidence>
<evidence type="ECO:0000256" key="1">
    <source>
        <dbReference type="ARBA" id="ARBA00001933"/>
    </source>
</evidence>
<evidence type="ECO:0000313" key="6">
    <source>
        <dbReference type="EMBL" id="KAJ2845375.1"/>
    </source>
</evidence>
<dbReference type="EC" id="2.3.1.50" evidence="6"/>
<dbReference type="InterPro" id="IPR015421">
    <property type="entry name" value="PyrdxlP-dep_Trfase_major"/>
</dbReference>
<dbReference type="Proteomes" id="UP001139887">
    <property type="component" value="Unassembled WGS sequence"/>
</dbReference>
<dbReference type="Gene3D" id="3.40.640.10">
    <property type="entry name" value="Type I PLP-dependent aspartate aminotransferase-like (Major domain)"/>
    <property type="match status" value="1"/>
</dbReference>
<feature type="non-terminal residue" evidence="6">
    <location>
        <position position="350"/>
    </location>
</feature>
<proteinExistence type="predicted"/>
<dbReference type="GO" id="GO:0046513">
    <property type="term" value="P:ceramide biosynthetic process"/>
    <property type="evidence" value="ECO:0007669"/>
    <property type="project" value="TreeGrafter"/>
</dbReference>
<dbReference type="GO" id="GO:0017059">
    <property type="term" value="C:serine palmitoyltransferase complex"/>
    <property type="evidence" value="ECO:0007669"/>
    <property type="project" value="TreeGrafter"/>
</dbReference>
<feature type="region of interest" description="Disordered" evidence="3">
    <location>
        <begin position="24"/>
        <end position="49"/>
    </location>
</feature>
<gene>
    <name evidence="6" type="primary">LCB2_3</name>
    <name evidence="6" type="ORF">IWW36_004806</name>
</gene>
<dbReference type="AlphaFoldDB" id="A0A9W8I2N0"/>
<dbReference type="Pfam" id="PF00155">
    <property type="entry name" value="Aminotran_1_2"/>
    <property type="match status" value="1"/>
</dbReference>
<dbReference type="InterPro" id="IPR015424">
    <property type="entry name" value="PyrdxlP-dep_Trfase"/>
</dbReference>
<accession>A0A9W8I2N0</accession>
<dbReference type="OrthoDB" id="65434at2759"/>
<keyword evidence="4" id="KW-1133">Transmembrane helix</keyword>
<dbReference type="InterPro" id="IPR004839">
    <property type="entry name" value="Aminotransferase_I/II_large"/>
</dbReference>
<keyword evidence="4" id="KW-0812">Transmembrane</keyword>
<dbReference type="Gene3D" id="3.90.1150.10">
    <property type="entry name" value="Aspartate Aminotransferase, domain 1"/>
    <property type="match status" value="1"/>
</dbReference>
<protein>
    <submittedName>
        <fullName evidence="6">Serine palmitoyltransferase component</fullName>
        <ecNumber evidence="6">2.3.1.50</ecNumber>
    </submittedName>
</protein>
<dbReference type="GO" id="GO:0030170">
    <property type="term" value="F:pyridoxal phosphate binding"/>
    <property type="evidence" value="ECO:0007669"/>
    <property type="project" value="InterPro"/>
</dbReference>
<dbReference type="GO" id="GO:0016020">
    <property type="term" value="C:membrane"/>
    <property type="evidence" value="ECO:0007669"/>
    <property type="project" value="GOC"/>
</dbReference>
<feature type="transmembrane region" description="Helical" evidence="4">
    <location>
        <begin position="52"/>
        <end position="71"/>
    </location>
</feature>
<feature type="domain" description="Aminotransferase class I/classII large" evidence="5">
    <location>
        <begin position="153"/>
        <end position="337"/>
    </location>
</feature>
<dbReference type="PANTHER" id="PTHR13693">
    <property type="entry name" value="CLASS II AMINOTRANSFERASE/8-AMINO-7-OXONONANOATE SYNTHASE"/>
    <property type="match status" value="1"/>
</dbReference>
<dbReference type="SUPFAM" id="SSF53383">
    <property type="entry name" value="PLP-dependent transferases"/>
    <property type="match status" value="1"/>
</dbReference>
<evidence type="ECO:0000313" key="7">
    <source>
        <dbReference type="Proteomes" id="UP001139887"/>
    </source>
</evidence>
<evidence type="ECO:0000259" key="5">
    <source>
        <dbReference type="Pfam" id="PF00155"/>
    </source>
</evidence>
<keyword evidence="6" id="KW-0012">Acyltransferase</keyword>
<dbReference type="GO" id="GO:0046512">
    <property type="term" value="P:sphingosine biosynthetic process"/>
    <property type="evidence" value="ECO:0007669"/>
    <property type="project" value="TreeGrafter"/>
</dbReference>
<evidence type="ECO:0000256" key="3">
    <source>
        <dbReference type="SAM" id="MobiDB-lite"/>
    </source>
</evidence>
<sequence>MTMQTYTTEIVDTTEQAIRLLETVKQPPQETRAAENKQPPLPHQKPHDTNQIPTFTLITTYVSFLILGLVAKIEDYLGKIFKPEEYKHLRVQNGYAPMVSDFDSLWFRHVYIRLRDCFNRPIMGVAGGHVGLADRYTKDYNRTFQYTGKEHRVLNLASYNYLGFAQSHGPCADKVEEALLSQGIAQGSSRSEAGRTAMLVETEEMVARFVGTEAALIVSMGYATNSLIMPALVGKGCLIISDELNHSSLIIGARLSGATIRVFRHNNTADLEKKLRESISQGQPRTHRPWKKILVVVEGLYSMEGEFCNLPKIVELKSKYGFYLYVDEAHSIGALGKRGRGICDHFGVDP</sequence>
<name>A0A9W8I2N0_9FUNG</name>
<keyword evidence="2 6" id="KW-0808">Transferase</keyword>
<comment type="caution">
    <text evidence="6">The sequence shown here is derived from an EMBL/GenBank/DDBJ whole genome shotgun (WGS) entry which is preliminary data.</text>
</comment>
<dbReference type="GO" id="GO:0004758">
    <property type="term" value="F:serine C-palmitoyltransferase activity"/>
    <property type="evidence" value="ECO:0007669"/>
    <property type="project" value="UniProtKB-EC"/>
</dbReference>
<evidence type="ECO:0000256" key="4">
    <source>
        <dbReference type="SAM" id="Phobius"/>
    </source>
</evidence>
<organism evidence="6 7">
    <name type="scientific">Coemansia brasiliensis</name>
    <dbReference type="NCBI Taxonomy" id="2650707"/>
    <lineage>
        <taxon>Eukaryota</taxon>
        <taxon>Fungi</taxon>
        <taxon>Fungi incertae sedis</taxon>
        <taxon>Zoopagomycota</taxon>
        <taxon>Kickxellomycotina</taxon>
        <taxon>Kickxellomycetes</taxon>
        <taxon>Kickxellales</taxon>
        <taxon>Kickxellaceae</taxon>
        <taxon>Coemansia</taxon>
    </lineage>
</organism>
<dbReference type="PANTHER" id="PTHR13693:SF3">
    <property type="entry name" value="LD36009P"/>
    <property type="match status" value="1"/>
</dbReference>